<dbReference type="AlphaFoldDB" id="A0A4Y2DDT7"/>
<name>A0A4Y2DDT7_ARAVE</name>
<comment type="caution">
    <text evidence="2">The sequence shown here is derived from an EMBL/GenBank/DDBJ whole genome shotgun (WGS) entry which is preliminary data.</text>
</comment>
<keyword evidence="1" id="KW-1133">Transmembrane helix</keyword>
<keyword evidence="1" id="KW-0812">Transmembrane</keyword>
<protein>
    <submittedName>
        <fullName evidence="2">Uncharacterized protein</fullName>
    </submittedName>
</protein>
<feature type="transmembrane region" description="Helical" evidence="1">
    <location>
        <begin position="16"/>
        <end position="41"/>
    </location>
</feature>
<keyword evidence="3" id="KW-1185">Reference proteome</keyword>
<organism evidence="2 3">
    <name type="scientific">Araneus ventricosus</name>
    <name type="common">Orbweaver spider</name>
    <name type="synonym">Epeira ventricosa</name>
    <dbReference type="NCBI Taxonomy" id="182803"/>
    <lineage>
        <taxon>Eukaryota</taxon>
        <taxon>Metazoa</taxon>
        <taxon>Ecdysozoa</taxon>
        <taxon>Arthropoda</taxon>
        <taxon>Chelicerata</taxon>
        <taxon>Arachnida</taxon>
        <taxon>Araneae</taxon>
        <taxon>Araneomorphae</taxon>
        <taxon>Entelegynae</taxon>
        <taxon>Araneoidea</taxon>
        <taxon>Araneidae</taxon>
        <taxon>Araneus</taxon>
    </lineage>
</organism>
<evidence type="ECO:0000313" key="2">
    <source>
        <dbReference type="EMBL" id="GBM14236.1"/>
    </source>
</evidence>
<proteinExistence type="predicted"/>
<evidence type="ECO:0000256" key="1">
    <source>
        <dbReference type="SAM" id="Phobius"/>
    </source>
</evidence>
<gene>
    <name evidence="2" type="ORF">AVEN_167318_1</name>
</gene>
<reference evidence="2 3" key="1">
    <citation type="journal article" date="2019" name="Sci. Rep.">
        <title>Orb-weaving spider Araneus ventricosus genome elucidates the spidroin gene catalogue.</title>
        <authorList>
            <person name="Kono N."/>
            <person name="Nakamura H."/>
            <person name="Ohtoshi R."/>
            <person name="Moran D.A.P."/>
            <person name="Shinohara A."/>
            <person name="Yoshida Y."/>
            <person name="Fujiwara M."/>
            <person name="Mori M."/>
            <person name="Tomita M."/>
            <person name="Arakawa K."/>
        </authorList>
    </citation>
    <scope>NUCLEOTIDE SEQUENCE [LARGE SCALE GENOMIC DNA]</scope>
</reference>
<keyword evidence="1" id="KW-0472">Membrane</keyword>
<dbReference type="EMBL" id="BGPR01000340">
    <property type="protein sequence ID" value="GBM14236.1"/>
    <property type="molecule type" value="Genomic_DNA"/>
</dbReference>
<evidence type="ECO:0000313" key="3">
    <source>
        <dbReference type="Proteomes" id="UP000499080"/>
    </source>
</evidence>
<dbReference type="Proteomes" id="UP000499080">
    <property type="component" value="Unassembled WGS sequence"/>
</dbReference>
<accession>A0A4Y2DDT7</accession>
<sequence>MPSGTESAVIVIICDFLFICVANLCKCCFSCYLCFVFFGIFKNNEPFSIILLVGLFTVHSSDDFRNNTIYTLKDILDTGILIHIFCIGKAPLNRYSCRNGIRHGDMGRRSVLVGFFLEAFILFNRERRSGQLVPSQPHACHA</sequence>